<dbReference type="Gene3D" id="3.40.50.460">
    <property type="entry name" value="Phosphofructokinase domain"/>
    <property type="match status" value="1"/>
</dbReference>
<dbReference type="Proteomes" id="UP000289555">
    <property type="component" value="Chromosome"/>
</dbReference>
<sequence length="73" mass="8449">MMPAIRRISQVPYQWDVISAPLSQVANQEKFMPRDFISENGFAITQTCRDYLSPLIQGEDFLRLRTAYPKSPN</sequence>
<dbReference type="EMBL" id="AP019416">
    <property type="protein sequence ID" value="BBI50608.1"/>
    <property type="molecule type" value="Genomic_DNA"/>
</dbReference>
<proteinExistence type="predicted"/>
<gene>
    <name evidence="1" type="ORF">HORIV_30290</name>
</gene>
<evidence type="ECO:0000313" key="1">
    <source>
        <dbReference type="EMBL" id="BBI50608.1"/>
    </source>
</evidence>
<accession>A0ABM7GJ62</accession>
<keyword evidence="2" id="KW-1185">Reference proteome</keyword>
<evidence type="ECO:0000313" key="2">
    <source>
        <dbReference type="Proteomes" id="UP000289555"/>
    </source>
</evidence>
<name>A0ABM7GJ62_9GAMM</name>
<reference evidence="2" key="1">
    <citation type="journal article" date="2019" name="Microbiol. Resour. Announc.">
        <title>Complete Genome Sequence of Halomonas olivaria, a Moderately Halophilic Bacterium Isolated from Olive Processing Effluents, Obtained by Nanopore Sequencing.</title>
        <authorList>
            <person name="Nagata S."/>
            <person name="Ii K.M."/>
            <person name="Tsukimi T."/>
            <person name="Miura M.C."/>
            <person name="Galipon J."/>
            <person name="Arakawa K."/>
        </authorList>
    </citation>
    <scope>NUCLEOTIDE SEQUENCE [LARGE SCALE GENOMIC DNA]</scope>
    <source>
        <strain evidence="2">TYRC17</strain>
    </source>
</reference>
<organism evidence="1 2">
    <name type="scientific">Vreelandella olivaria</name>
    <dbReference type="NCBI Taxonomy" id="390919"/>
    <lineage>
        <taxon>Bacteria</taxon>
        <taxon>Pseudomonadati</taxon>
        <taxon>Pseudomonadota</taxon>
        <taxon>Gammaproteobacteria</taxon>
        <taxon>Oceanospirillales</taxon>
        <taxon>Halomonadaceae</taxon>
        <taxon>Vreelandella</taxon>
    </lineage>
</organism>
<protein>
    <submittedName>
        <fullName evidence="1">Uncharacterized protein</fullName>
    </submittedName>
</protein>
<dbReference type="InterPro" id="IPR035966">
    <property type="entry name" value="PKF_sf"/>
</dbReference>
<dbReference type="SUPFAM" id="SSF53784">
    <property type="entry name" value="Phosphofructokinase"/>
    <property type="match status" value="1"/>
</dbReference>